<dbReference type="KEGG" id="pprt:ET464_18860"/>
<dbReference type="AlphaFoldDB" id="A0A4P6EZC5"/>
<organism evidence="8 9">
    <name type="scientific">Paenibacillus protaetiae</name>
    <dbReference type="NCBI Taxonomy" id="2509456"/>
    <lineage>
        <taxon>Bacteria</taxon>
        <taxon>Bacillati</taxon>
        <taxon>Bacillota</taxon>
        <taxon>Bacilli</taxon>
        <taxon>Bacillales</taxon>
        <taxon>Paenibacillaceae</taxon>
        <taxon>Paenibacillus</taxon>
    </lineage>
</organism>
<dbReference type="InterPro" id="IPR021062">
    <property type="entry name" value="ArAE_1_C"/>
</dbReference>
<gene>
    <name evidence="8" type="ORF">ET464_18860</name>
</gene>
<feature type="transmembrane region" description="Helical" evidence="6">
    <location>
        <begin position="77"/>
        <end position="96"/>
    </location>
</feature>
<dbReference type="PANTHER" id="PTHR40064">
    <property type="entry name" value="MEMBRANE PROTEIN-RELATED"/>
    <property type="match status" value="1"/>
</dbReference>
<dbReference type="GO" id="GO:0005886">
    <property type="term" value="C:plasma membrane"/>
    <property type="evidence" value="ECO:0007669"/>
    <property type="project" value="UniProtKB-SubCell"/>
</dbReference>
<reference evidence="8 9" key="1">
    <citation type="submission" date="2019-01" db="EMBL/GenBank/DDBJ databases">
        <title>Genome sequencing of strain FW100M-2.</title>
        <authorList>
            <person name="Heo J."/>
            <person name="Kim S.-J."/>
            <person name="Kim J.-S."/>
            <person name="Hong S.-B."/>
            <person name="Kwon S.-W."/>
        </authorList>
    </citation>
    <scope>NUCLEOTIDE SEQUENCE [LARGE SCALE GENOMIC DNA]</scope>
    <source>
        <strain evidence="8 9">FW100M-2</strain>
    </source>
</reference>
<evidence type="ECO:0000256" key="4">
    <source>
        <dbReference type="ARBA" id="ARBA00022989"/>
    </source>
</evidence>
<evidence type="ECO:0000313" key="9">
    <source>
        <dbReference type="Proteomes" id="UP000293568"/>
    </source>
</evidence>
<accession>A0A4P6EZC5</accession>
<protein>
    <submittedName>
        <fullName evidence="8">Aromatic acid exporter family protein</fullName>
    </submittedName>
</protein>
<dbReference type="InterPro" id="IPR052984">
    <property type="entry name" value="UPF0421"/>
</dbReference>
<dbReference type="Pfam" id="PF06081">
    <property type="entry name" value="ArAE_1"/>
    <property type="match status" value="1"/>
</dbReference>
<feature type="domain" description="Putative aromatic acid exporter C-terminal" evidence="7">
    <location>
        <begin position="145"/>
        <end position="304"/>
    </location>
</feature>
<dbReference type="RefSeq" id="WP_129443597.1">
    <property type="nucleotide sequence ID" value="NZ_CP035492.1"/>
</dbReference>
<evidence type="ECO:0000256" key="5">
    <source>
        <dbReference type="ARBA" id="ARBA00023136"/>
    </source>
</evidence>
<dbReference type="Gene3D" id="1.20.120.940">
    <property type="entry name" value="Putative aromatic acid exporter, C-terminal domain"/>
    <property type="match status" value="1"/>
</dbReference>
<keyword evidence="3 6" id="KW-0812">Transmembrane</keyword>
<evidence type="ECO:0000256" key="6">
    <source>
        <dbReference type="SAM" id="Phobius"/>
    </source>
</evidence>
<comment type="subcellular location">
    <subcellularLocation>
        <location evidence="1">Cell membrane</location>
        <topology evidence="1">Multi-pass membrane protein</topology>
    </subcellularLocation>
</comment>
<feature type="transmembrane region" description="Helical" evidence="6">
    <location>
        <begin position="117"/>
        <end position="141"/>
    </location>
</feature>
<evidence type="ECO:0000256" key="2">
    <source>
        <dbReference type="ARBA" id="ARBA00022475"/>
    </source>
</evidence>
<evidence type="ECO:0000259" key="7">
    <source>
        <dbReference type="Pfam" id="PF11728"/>
    </source>
</evidence>
<sequence length="308" mass="35054">MRIGFRTLKTAAGVSISVLIGQLLQLEYFTAAGILTLLCIQKSRKQSIKAAVSRFLACLLGFIISTALFELIGYQPYTILVLLLLFIPLVVALRIQEGLASSLVIMMHVYMNKQMELSFFWNELLIVLIGLGVALVVNWYMPSIDKTLLRYREEADQQIASILHEISNYLMKGATDWDGRELLQLGDTLNKARALALLNAENHTLHKDDTYITLFDQKRQQLQLLEGMLPMVSRITAQMEQSSRIGGFVERLSLCLREGEPTGGLYEELKEIRQYHKQLPLPESREEFENRANLFGMVNELERLTDTL</sequence>
<keyword evidence="5 6" id="KW-0472">Membrane</keyword>
<proteinExistence type="predicted"/>
<keyword evidence="4 6" id="KW-1133">Transmembrane helix</keyword>
<dbReference type="OrthoDB" id="357521at2"/>
<name>A0A4P6EZC5_9BACL</name>
<dbReference type="Proteomes" id="UP000293568">
    <property type="component" value="Chromosome"/>
</dbReference>
<dbReference type="PANTHER" id="PTHR40064:SF1">
    <property type="entry name" value="MEMBRANE PROTEIN"/>
    <property type="match status" value="1"/>
</dbReference>
<keyword evidence="9" id="KW-1185">Reference proteome</keyword>
<dbReference type="Pfam" id="PF11728">
    <property type="entry name" value="ArAE_1_C"/>
    <property type="match status" value="1"/>
</dbReference>
<feature type="transmembrane region" description="Helical" evidence="6">
    <location>
        <begin position="52"/>
        <end position="71"/>
    </location>
</feature>
<dbReference type="InterPro" id="IPR010343">
    <property type="entry name" value="ArAE_1"/>
</dbReference>
<dbReference type="EMBL" id="CP035492">
    <property type="protein sequence ID" value="QAY68125.1"/>
    <property type="molecule type" value="Genomic_DNA"/>
</dbReference>
<evidence type="ECO:0000256" key="1">
    <source>
        <dbReference type="ARBA" id="ARBA00004651"/>
    </source>
</evidence>
<dbReference type="InterPro" id="IPR038323">
    <property type="entry name" value="ArAE_1_C_sf"/>
</dbReference>
<evidence type="ECO:0000313" key="8">
    <source>
        <dbReference type="EMBL" id="QAY68125.1"/>
    </source>
</evidence>
<evidence type="ECO:0000256" key="3">
    <source>
        <dbReference type="ARBA" id="ARBA00022692"/>
    </source>
</evidence>
<keyword evidence="2" id="KW-1003">Cell membrane</keyword>